<reference evidence="2" key="2">
    <citation type="submission" date="2016-09" db="EMBL/GenBank/DDBJ databases">
        <authorList>
            <person name="Capua I."/>
            <person name="De Benedictis P."/>
            <person name="Joannis T."/>
            <person name="Lombin L.H."/>
            <person name="Cattoli G."/>
        </authorList>
    </citation>
    <scope>NUCLEOTIDE SEQUENCE [LARGE SCALE GENOMIC DNA]</scope>
    <source>
        <strain evidence="2">MSU</strain>
    </source>
</reference>
<proteinExistence type="predicted"/>
<dbReference type="Pfam" id="PF00027">
    <property type="entry name" value="cNMP_binding"/>
    <property type="match status" value="1"/>
</dbReference>
<dbReference type="Proteomes" id="UP000180252">
    <property type="component" value="Unassembled WGS sequence"/>
</dbReference>
<dbReference type="OrthoDB" id="1092431at2"/>
<dbReference type="Proteomes" id="UP000198319">
    <property type="component" value="Unassembled WGS sequence"/>
</dbReference>
<dbReference type="Gene3D" id="2.60.120.10">
    <property type="entry name" value="Jelly Rolls"/>
    <property type="match status" value="1"/>
</dbReference>
<dbReference type="RefSeq" id="WP_017497557.1">
    <property type="nucleotide sequence ID" value="NZ_JASTTY010000025.1"/>
</dbReference>
<evidence type="ECO:0000259" key="1">
    <source>
        <dbReference type="PROSITE" id="PS50042"/>
    </source>
</evidence>
<organism evidence="2 4">
    <name type="scientific">Flavobacterium tructae</name>
    <dbReference type="NCBI Taxonomy" id="1114873"/>
    <lineage>
        <taxon>Bacteria</taxon>
        <taxon>Pseudomonadati</taxon>
        <taxon>Bacteroidota</taxon>
        <taxon>Flavobacteriia</taxon>
        <taxon>Flavobacteriales</taxon>
        <taxon>Flavobacteriaceae</taxon>
        <taxon>Flavobacterium</taxon>
    </lineage>
</organism>
<name>A0A1S1J2M9_9FLAO</name>
<dbReference type="EMBL" id="MIKE01000027">
    <property type="protein sequence ID" value="OHT43446.1"/>
    <property type="molecule type" value="Genomic_DNA"/>
</dbReference>
<evidence type="ECO:0000313" key="3">
    <source>
        <dbReference type="EMBL" id="OXB17235.1"/>
    </source>
</evidence>
<dbReference type="PROSITE" id="PS50042">
    <property type="entry name" value="CNMP_BINDING_3"/>
    <property type="match status" value="1"/>
</dbReference>
<reference evidence="4" key="1">
    <citation type="submission" date="2016-09" db="EMBL/GenBank/DDBJ databases">
        <authorList>
            <person name="Chen S."/>
            <person name="Walker E."/>
        </authorList>
    </citation>
    <scope>NUCLEOTIDE SEQUENCE [LARGE SCALE GENOMIC DNA]</scope>
    <source>
        <strain evidence="4">MSU</strain>
    </source>
</reference>
<dbReference type="InterPro" id="IPR018490">
    <property type="entry name" value="cNMP-bd_dom_sf"/>
</dbReference>
<evidence type="ECO:0000313" key="5">
    <source>
        <dbReference type="Proteomes" id="UP000198319"/>
    </source>
</evidence>
<dbReference type="AlphaFoldDB" id="A0A1S1J2M9"/>
<dbReference type="InterPro" id="IPR014710">
    <property type="entry name" value="RmlC-like_jellyroll"/>
</dbReference>
<feature type="domain" description="Cyclic nucleotide-binding" evidence="1">
    <location>
        <begin position="24"/>
        <end position="116"/>
    </location>
</feature>
<evidence type="ECO:0000313" key="4">
    <source>
        <dbReference type="Proteomes" id="UP000180252"/>
    </source>
</evidence>
<dbReference type="STRING" id="1278819.BHE19_16790"/>
<dbReference type="InterPro" id="IPR000595">
    <property type="entry name" value="cNMP-bd_dom"/>
</dbReference>
<comment type="caution">
    <text evidence="2">The sequence shown here is derived from an EMBL/GenBank/DDBJ whole genome shotgun (WGS) entry which is preliminary data.</text>
</comment>
<keyword evidence="5" id="KW-1185">Reference proteome</keyword>
<dbReference type="CDD" id="cd00038">
    <property type="entry name" value="CAP_ED"/>
    <property type="match status" value="1"/>
</dbReference>
<evidence type="ECO:0000313" key="2">
    <source>
        <dbReference type="EMBL" id="OHT43446.1"/>
    </source>
</evidence>
<protein>
    <submittedName>
        <fullName evidence="2">Cyclic nucleotide-binding protein</fullName>
    </submittedName>
</protein>
<gene>
    <name evidence="3" type="ORF">B0A71_16540</name>
    <name evidence="2" type="ORF">BHE19_16790</name>
</gene>
<reference evidence="3 5" key="3">
    <citation type="submission" date="2016-11" db="EMBL/GenBank/DDBJ databases">
        <title>Whole genomes of Flavobacteriaceae.</title>
        <authorList>
            <person name="Stine C."/>
            <person name="Li C."/>
            <person name="Tadesse D."/>
        </authorList>
    </citation>
    <scope>NUCLEOTIDE SEQUENCE [LARGE SCALE GENOMIC DNA]</scope>
    <source>
        <strain evidence="3 5">ATCC BAA-2541</strain>
    </source>
</reference>
<accession>A0A1S1J2M9</accession>
<dbReference type="SUPFAM" id="SSF51206">
    <property type="entry name" value="cAMP-binding domain-like"/>
    <property type="match status" value="1"/>
</dbReference>
<dbReference type="EMBL" id="MUHG01000025">
    <property type="protein sequence ID" value="OXB17235.1"/>
    <property type="molecule type" value="Genomic_DNA"/>
</dbReference>
<sequence length="192" mass="22398">MPYKQLGAYIRSRIAVSDKDLNIILSHFKPVQRDKNDLLLSAGQTSQNSYFVDKGCLRIYYINEEGKDVTRYIAFENQFATALVSFITKMPSTEYIQVIEKSELLYISHEDFNHLMEIVPQWREFYCSYLEKAYVNNTNRLMSFTTMAALERYTQLLKINPAIVKRLPNKIVASYINISQETLSRLKSKVLI</sequence>